<dbReference type="PANTHER" id="PTHR21506">
    <property type="entry name" value="COMPONENT OF OLIGOMERIC GOLGI COMPLEX 6"/>
    <property type="match status" value="1"/>
</dbReference>
<evidence type="ECO:0000256" key="1">
    <source>
        <dbReference type="ARBA" id="ARBA00004395"/>
    </source>
</evidence>
<keyword evidence="7 9" id="KW-0472">Membrane</keyword>
<dbReference type="GO" id="GO:0006891">
    <property type="term" value="P:intra-Golgi vesicle-mediated transport"/>
    <property type="evidence" value="ECO:0007669"/>
    <property type="project" value="UniProtKB-UniRule"/>
</dbReference>
<evidence type="ECO:0000256" key="5">
    <source>
        <dbReference type="ARBA" id="ARBA00022927"/>
    </source>
</evidence>
<evidence type="ECO:0000256" key="4">
    <source>
        <dbReference type="ARBA" id="ARBA00022448"/>
    </source>
</evidence>
<evidence type="ECO:0000256" key="9">
    <source>
        <dbReference type="RuleBase" id="RU365075"/>
    </source>
</evidence>
<dbReference type="InterPro" id="IPR048368">
    <property type="entry name" value="COG6_N"/>
</dbReference>
<evidence type="ECO:0000259" key="11">
    <source>
        <dbReference type="Pfam" id="PF20653"/>
    </source>
</evidence>
<comment type="subcellular location">
    <subcellularLocation>
        <location evidence="1 9">Golgi apparatus membrane</location>
        <topology evidence="1 9">Peripheral membrane protein</topology>
    </subcellularLocation>
</comment>
<proteinExistence type="inferred from homology"/>
<keyword evidence="6 9" id="KW-0333">Golgi apparatus</keyword>
<dbReference type="InterPro" id="IPR010490">
    <property type="entry name" value="COG6"/>
</dbReference>
<comment type="function">
    <text evidence="9">Required for normal Golgi function.</text>
</comment>
<dbReference type="AlphaFoldDB" id="A0AAW1QHV6"/>
<keyword evidence="5 9" id="KW-0653">Protein transport</keyword>
<dbReference type="GO" id="GO:0000139">
    <property type="term" value="C:Golgi membrane"/>
    <property type="evidence" value="ECO:0007669"/>
    <property type="project" value="UniProtKB-SubCell"/>
</dbReference>
<evidence type="ECO:0000313" key="12">
    <source>
        <dbReference type="EMBL" id="KAK9820836.1"/>
    </source>
</evidence>
<keyword evidence="4 9" id="KW-0813">Transport</keyword>
<keyword evidence="13" id="KW-1185">Reference proteome</keyword>
<protein>
    <recommendedName>
        <fullName evidence="3 9">Conserved oligomeric Golgi complex subunit 6</fullName>
        <shortName evidence="9">COG complex subunit 6</shortName>
    </recommendedName>
    <alternativeName>
        <fullName evidence="8 9">Component of oligomeric Golgi complex 6</fullName>
    </alternativeName>
</protein>
<dbReference type="SMART" id="SM01087">
    <property type="entry name" value="COG6"/>
    <property type="match status" value="1"/>
</dbReference>
<feature type="domain" description="Conserved oligomeric complex COG6 N-terminal" evidence="10">
    <location>
        <begin position="33"/>
        <end position="145"/>
    </location>
</feature>
<organism evidence="12 13">
    <name type="scientific">Elliptochloris bilobata</name>
    <dbReference type="NCBI Taxonomy" id="381761"/>
    <lineage>
        <taxon>Eukaryota</taxon>
        <taxon>Viridiplantae</taxon>
        <taxon>Chlorophyta</taxon>
        <taxon>core chlorophytes</taxon>
        <taxon>Trebouxiophyceae</taxon>
        <taxon>Trebouxiophyceae incertae sedis</taxon>
        <taxon>Elliptochloris clade</taxon>
        <taxon>Elliptochloris</taxon>
    </lineage>
</organism>
<evidence type="ECO:0000256" key="8">
    <source>
        <dbReference type="ARBA" id="ARBA00031348"/>
    </source>
</evidence>
<feature type="domain" description="Conserved Oligomeric Golgi complex subunit 6 C-terminal" evidence="11">
    <location>
        <begin position="175"/>
        <end position="633"/>
    </location>
</feature>
<dbReference type="Pfam" id="PF20653">
    <property type="entry name" value="COG6_C"/>
    <property type="match status" value="1"/>
</dbReference>
<dbReference type="PANTHER" id="PTHR21506:SF0">
    <property type="entry name" value="CONSERVED OLIGOMERIC GOLGI COMPLEX SUBUNIT 6"/>
    <property type="match status" value="1"/>
</dbReference>
<evidence type="ECO:0000256" key="3">
    <source>
        <dbReference type="ARBA" id="ARBA00020973"/>
    </source>
</evidence>
<dbReference type="Proteomes" id="UP001445335">
    <property type="component" value="Unassembled WGS sequence"/>
</dbReference>
<reference evidence="12 13" key="1">
    <citation type="journal article" date="2024" name="Nat. Commun.">
        <title>Phylogenomics reveals the evolutionary origins of lichenization in chlorophyte algae.</title>
        <authorList>
            <person name="Puginier C."/>
            <person name="Libourel C."/>
            <person name="Otte J."/>
            <person name="Skaloud P."/>
            <person name="Haon M."/>
            <person name="Grisel S."/>
            <person name="Petersen M."/>
            <person name="Berrin J.G."/>
            <person name="Delaux P.M."/>
            <person name="Dal Grande F."/>
            <person name="Keller J."/>
        </authorList>
    </citation>
    <scope>NUCLEOTIDE SEQUENCE [LARGE SCALE GENOMIC DNA]</scope>
    <source>
        <strain evidence="12 13">SAG 245.80</strain>
    </source>
</reference>
<dbReference type="InterPro" id="IPR048369">
    <property type="entry name" value="COG6_C"/>
</dbReference>
<sequence>MTSALASGLSRKVNKTLEIRTETPELLGALSTLSTFYTDSTPAERRRLRTTIERRGLRANEEFLAAAESVIQALEGVQGELDALAEGCGRISAALAAARGASVELLGSAERVARDLALSETRSALVEQFLQQYQLAPGEVAALQGEEVGETFFAALERVRAIHANCRALLRTHHQRAGLELMDAMSAYQETAYERLCRWLQGECRGLGGADAPEVDPGLQRAAAALRERPVLFRYCAEEVAAARHAALFQRFIAALTRGGPGGMPRPIEMHAHDPRRYLGDTLAWVHQALASERELLVSLFGDDQPAVPRARAGSTEMPDTAALLDRVFESICRPLKVRIEQVLLASPALLLCFRVSQLLTFYHGTVCQLLGPRSQLAETLAAADKLARRMFAEQLKARGDKLLRYPPAPPPDLSPPPQVAEAMAQLLEVVGAFEEALDPAAVRAGEAELAPVLAAALEPLLDMCERSAEALSVDHPSRVDEASTLDPAARRIYLANCLAAMHGGLARHACCAGRARAMRKALDGHLAGLVGGAAGALLACCGLAEVAERVRLYAGGSRSMAADPSLGAERLAGALRGCVALVSRPDALPEFSQLQVPRIRGEAVAAVARALAGAYAAVHDALSDPANGYAPGAAAALEPPAAVQTILGVAL</sequence>
<comment type="subunit">
    <text evidence="9">Component of the conserved oligomeric Golgi complex.</text>
</comment>
<comment type="similarity">
    <text evidence="2 9">Belongs to the COG6 family.</text>
</comment>
<name>A0AAW1QHV6_9CHLO</name>
<dbReference type="EMBL" id="JALJOU010000113">
    <property type="protein sequence ID" value="KAK9820836.1"/>
    <property type="molecule type" value="Genomic_DNA"/>
</dbReference>
<evidence type="ECO:0000313" key="13">
    <source>
        <dbReference type="Proteomes" id="UP001445335"/>
    </source>
</evidence>
<accession>A0AAW1QHV6</accession>
<evidence type="ECO:0000259" key="10">
    <source>
        <dbReference type="Pfam" id="PF06419"/>
    </source>
</evidence>
<gene>
    <name evidence="12" type="ORF">WJX81_001324</name>
</gene>
<dbReference type="Pfam" id="PF06419">
    <property type="entry name" value="COG6_N"/>
    <property type="match status" value="1"/>
</dbReference>
<dbReference type="GO" id="GO:0015031">
    <property type="term" value="P:protein transport"/>
    <property type="evidence" value="ECO:0007669"/>
    <property type="project" value="UniProtKB-KW"/>
</dbReference>
<evidence type="ECO:0000256" key="6">
    <source>
        <dbReference type="ARBA" id="ARBA00023034"/>
    </source>
</evidence>
<evidence type="ECO:0000256" key="2">
    <source>
        <dbReference type="ARBA" id="ARBA00011023"/>
    </source>
</evidence>
<comment type="caution">
    <text evidence="12">The sequence shown here is derived from an EMBL/GenBank/DDBJ whole genome shotgun (WGS) entry which is preliminary data.</text>
</comment>
<evidence type="ECO:0000256" key="7">
    <source>
        <dbReference type="ARBA" id="ARBA00023136"/>
    </source>
</evidence>
<dbReference type="GO" id="GO:0017119">
    <property type="term" value="C:Golgi transport complex"/>
    <property type="evidence" value="ECO:0007669"/>
    <property type="project" value="UniProtKB-UniRule"/>
</dbReference>